<comment type="cofactor">
    <cofactor evidence="1">
        <name>Fe(2+)</name>
        <dbReference type="ChEBI" id="CHEBI:29033"/>
    </cofactor>
</comment>
<evidence type="ECO:0000256" key="7">
    <source>
        <dbReference type="ARBA" id="ARBA00023002"/>
    </source>
</evidence>
<keyword evidence="9" id="KW-0443">Lipid metabolism</keyword>
<evidence type="ECO:0000313" key="12">
    <source>
        <dbReference type="Proteomes" id="UP000733379"/>
    </source>
</evidence>
<sequence>MARKLTQLELLMELEPIAEQNVDRHLSMAKPWHPHDYVPWDSGRNFAAMGGTDWDPEQSTLSEVAKAAMITNLLTEDNLPSYHREIAENFSQDGAWGTWVGRWTAEENRHGIVIRDYLVVTRAVDPVALERARMVHMTQGYNPIKMLRDAGAELEHVTDRGFLHSVAYVTFQELATRVSHRNTGKVCDDPIADRMLQRIAADENLHMIFYRNVCGAALDLSPDQALAAIAEIVCHFQMPGYGMPDWRRNGVLMAKHGVYDLRQHLEEVVMPVLRKWNVFERNDFGAEGDRIRNQLGEYLEKLQGDCVRFEEQRDRALAREARKRDLAPAKA</sequence>
<keyword evidence="12" id="KW-1185">Reference proteome</keyword>
<keyword evidence="5" id="KW-0479">Metal-binding</keyword>
<evidence type="ECO:0000256" key="5">
    <source>
        <dbReference type="ARBA" id="ARBA00022723"/>
    </source>
</evidence>
<dbReference type="SUPFAM" id="SSF47240">
    <property type="entry name" value="Ferritin-like"/>
    <property type="match status" value="1"/>
</dbReference>
<comment type="caution">
    <text evidence="11">The sequence shown here is derived from an EMBL/GenBank/DDBJ whole genome shotgun (WGS) entry which is preliminary data.</text>
</comment>
<evidence type="ECO:0000313" key="11">
    <source>
        <dbReference type="EMBL" id="MBU3066769.1"/>
    </source>
</evidence>
<evidence type="ECO:0000256" key="2">
    <source>
        <dbReference type="ARBA" id="ARBA00008749"/>
    </source>
</evidence>
<proteinExistence type="inferred from homology"/>
<dbReference type="PIRSF" id="PIRSF000346">
    <property type="entry name" value="Dlt9_acylACP_des"/>
    <property type="match status" value="1"/>
</dbReference>
<evidence type="ECO:0000256" key="10">
    <source>
        <dbReference type="ARBA" id="ARBA00023160"/>
    </source>
</evidence>
<keyword evidence="7" id="KW-0560">Oxidoreductase</keyword>
<evidence type="ECO:0000256" key="9">
    <source>
        <dbReference type="ARBA" id="ARBA00023098"/>
    </source>
</evidence>
<evidence type="ECO:0000256" key="8">
    <source>
        <dbReference type="ARBA" id="ARBA00023004"/>
    </source>
</evidence>
<dbReference type="PANTHER" id="PTHR31155">
    <property type="entry name" value="ACYL- ACYL-CARRIER-PROTEIN DESATURASE-RELATED"/>
    <property type="match status" value="1"/>
</dbReference>
<dbReference type="InterPro" id="IPR012348">
    <property type="entry name" value="RNR-like"/>
</dbReference>
<dbReference type="InterPro" id="IPR009078">
    <property type="entry name" value="Ferritin-like_SF"/>
</dbReference>
<dbReference type="InterPro" id="IPR005067">
    <property type="entry name" value="Fatty_acid_desaturase-2"/>
</dbReference>
<comment type="subunit">
    <text evidence="3">Homodimer.</text>
</comment>
<evidence type="ECO:0000256" key="1">
    <source>
        <dbReference type="ARBA" id="ARBA00001954"/>
    </source>
</evidence>
<protein>
    <submittedName>
        <fullName evidence="11">Acyl-ACP desaturase</fullName>
    </submittedName>
</protein>
<dbReference type="Gene3D" id="1.10.620.20">
    <property type="entry name" value="Ribonucleotide Reductase, subunit A"/>
    <property type="match status" value="1"/>
</dbReference>
<accession>A0ABS6B8Y7</accession>
<organism evidence="11 12">
    <name type="scientific">Nocardia albiluteola</name>
    <dbReference type="NCBI Taxonomy" id="2842303"/>
    <lineage>
        <taxon>Bacteria</taxon>
        <taxon>Bacillati</taxon>
        <taxon>Actinomycetota</taxon>
        <taxon>Actinomycetes</taxon>
        <taxon>Mycobacteriales</taxon>
        <taxon>Nocardiaceae</taxon>
        <taxon>Nocardia</taxon>
    </lineage>
</organism>
<comment type="similarity">
    <text evidence="2">Belongs to the fatty acid desaturase type 2 family.</text>
</comment>
<dbReference type="EMBL" id="JAHKNI010000016">
    <property type="protein sequence ID" value="MBU3066769.1"/>
    <property type="molecule type" value="Genomic_DNA"/>
</dbReference>
<evidence type="ECO:0000256" key="4">
    <source>
        <dbReference type="ARBA" id="ARBA00022516"/>
    </source>
</evidence>
<keyword evidence="10" id="KW-0275">Fatty acid biosynthesis</keyword>
<dbReference type="CDD" id="cd01050">
    <property type="entry name" value="Acyl_ACP_Desat"/>
    <property type="match status" value="1"/>
</dbReference>
<gene>
    <name evidence="11" type="ORF">KO481_35285</name>
</gene>
<dbReference type="Proteomes" id="UP000733379">
    <property type="component" value="Unassembled WGS sequence"/>
</dbReference>
<reference evidence="11 12" key="1">
    <citation type="submission" date="2021-06" db="EMBL/GenBank/DDBJ databases">
        <title>Actinomycetes sequencing.</title>
        <authorList>
            <person name="Shan Q."/>
        </authorList>
    </citation>
    <scope>NUCLEOTIDE SEQUENCE [LARGE SCALE GENOMIC DNA]</scope>
    <source>
        <strain evidence="11 12">NEAU-G5</strain>
    </source>
</reference>
<evidence type="ECO:0000256" key="3">
    <source>
        <dbReference type="ARBA" id="ARBA00011738"/>
    </source>
</evidence>
<keyword evidence="6" id="KW-0276">Fatty acid metabolism</keyword>
<dbReference type="PANTHER" id="PTHR31155:SF9">
    <property type="entry name" value="STEAROYL-[ACYL-CARRIER-PROTEIN] 9-DESATURASE 7, CHLOROPLASTIC"/>
    <property type="match status" value="1"/>
</dbReference>
<dbReference type="Pfam" id="PF03405">
    <property type="entry name" value="FA_desaturase_2"/>
    <property type="match status" value="1"/>
</dbReference>
<name>A0ABS6B8Y7_9NOCA</name>
<evidence type="ECO:0000256" key="6">
    <source>
        <dbReference type="ARBA" id="ARBA00022832"/>
    </source>
</evidence>
<dbReference type="RefSeq" id="WP_215922928.1">
    <property type="nucleotide sequence ID" value="NZ_JAHKNI010000016.1"/>
</dbReference>
<keyword evidence="8" id="KW-0408">Iron</keyword>
<keyword evidence="4" id="KW-0444">Lipid biosynthesis</keyword>